<dbReference type="SUPFAM" id="SSF53383">
    <property type="entry name" value="PLP-dependent transferases"/>
    <property type="match status" value="2"/>
</dbReference>
<evidence type="ECO:0000256" key="9">
    <source>
        <dbReference type="ARBA" id="ARBA00023146"/>
    </source>
</evidence>
<dbReference type="GO" id="GO:0005524">
    <property type="term" value="F:ATP binding"/>
    <property type="evidence" value="ECO:0007669"/>
    <property type="project" value="UniProtKB-KW"/>
</dbReference>
<dbReference type="InterPro" id="IPR005225">
    <property type="entry name" value="Small_GTP-bd"/>
</dbReference>
<keyword evidence="7" id="KW-0689">Ribosomal protein</keyword>
<dbReference type="Gene3D" id="3.90.1150.10">
    <property type="entry name" value="Aspartate Aminotransferase, domain 1"/>
    <property type="match status" value="2"/>
</dbReference>
<dbReference type="GO" id="GO:0016857">
    <property type="term" value="F:racemase and epimerase activity, acting on carbohydrates and derivatives"/>
    <property type="evidence" value="ECO:0007669"/>
    <property type="project" value="InterPro"/>
</dbReference>
<dbReference type="InterPro" id="IPR037068">
    <property type="entry name" value="DNA_primase_core_N_sf"/>
</dbReference>
<dbReference type="InterPro" id="IPR022628">
    <property type="entry name" value="S-AdoMet_synt_N"/>
</dbReference>
<dbReference type="InterPro" id="IPR031166">
    <property type="entry name" value="G_ENGA"/>
</dbReference>
<feature type="transmembrane region" description="Helical" evidence="20">
    <location>
        <begin position="2388"/>
        <end position="2410"/>
    </location>
</feature>
<dbReference type="SUPFAM" id="SSF51569">
    <property type="entry name" value="Aldolase"/>
    <property type="match status" value="1"/>
</dbReference>
<dbReference type="Gene3D" id="3.40.50.620">
    <property type="entry name" value="HUPs"/>
    <property type="match status" value="1"/>
</dbReference>
<dbReference type="InterPro" id="IPR004364">
    <property type="entry name" value="Aa-tRNA-synt_II"/>
</dbReference>
<keyword evidence="4" id="KW-0547">Nucleotide-binding</keyword>
<dbReference type="Pfam" id="PF02772">
    <property type="entry name" value="S-AdoMet_synt_M"/>
    <property type="match status" value="1"/>
</dbReference>
<keyword evidence="10" id="KW-0413">Isomerase</keyword>
<evidence type="ECO:0000256" key="4">
    <source>
        <dbReference type="ARBA" id="ARBA00022741"/>
    </source>
</evidence>
<comment type="caution">
    <text evidence="22">The sequence shown here is derived from an EMBL/GenBank/DDBJ whole genome shotgun (WGS) entry which is preliminary data.</text>
</comment>
<feature type="transmembrane region" description="Helical" evidence="20">
    <location>
        <begin position="2479"/>
        <end position="2500"/>
    </location>
</feature>
<dbReference type="InterPro" id="IPR011060">
    <property type="entry name" value="RibuloseP-bd_barrel"/>
</dbReference>
<dbReference type="GO" id="GO:0009116">
    <property type="term" value="P:nucleoside metabolic process"/>
    <property type="evidence" value="ECO:0007669"/>
    <property type="project" value="InterPro"/>
</dbReference>
<keyword evidence="5" id="KW-0067">ATP-binding</keyword>
<dbReference type="GO" id="GO:0005525">
    <property type="term" value="F:GTP binding"/>
    <property type="evidence" value="ECO:0007669"/>
    <property type="project" value="UniProtKB-KW"/>
</dbReference>
<keyword evidence="20" id="KW-1133">Transmembrane helix</keyword>
<dbReference type="Pfam" id="PF00834">
    <property type="entry name" value="Ribul_P_3_epim"/>
    <property type="match status" value="1"/>
</dbReference>
<keyword evidence="20" id="KW-0472">Membrane</keyword>
<evidence type="ECO:0000256" key="6">
    <source>
        <dbReference type="ARBA" id="ARBA00022917"/>
    </source>
</evidence>
<dbReference type="GO" id="GO:0005840">
    <property type="term" value="C:ribosome"/>
    <property type="evidence" value="ECO:0007669"/>
    <property type="project" value="UniProtKB-KW"/>
</dbReference>
<sequence length="2695" mass="312668">MSQHSVRVRFAPSPTGPLHLGGIRTALYNYLFAKKHGGTFILRIEDTDQKRFVENSESYILETLKWCHIEPDEGVGYGGDYYPYYQSKRRNIYRMYINELLKKGNAYYAFDTDQDLDDKRKEYHHRGLTFSYNSRIRMDLNNSLTMTKKQLHDKLRFCPYVIRFKIEPGKKLKMYDIIRGNIIVNTDHLDDKILLKSDGEATYHLANTIDDYLMKITHVIRGEEWLPSMSLHILLYRALGWIPPHFAHLPLILRNNGKGKISKRNTDHFNFPIYPIQWKIPKSKIIIPGYRELGYLPEAFVNIKNNQITYGKNDRLLQKNQNKLNAAIKRYIENLGFQYDELDVKPGYARNYLIPKGYAVLALPGTIKNTHEILKQRSRKESFLIEKSKEIEDKLRKLTLKIPIKQYNDNESPVKFTNGITAKLSLRMSKRTETEEKTSEREGCLELSISVAKSDKKDLAAIASENAAKEYGLEILYKNIQTIAILSIISNIIFNNIRDYEKMKKQIQKIPCLHQLYIMGEYQNGLKIINLGIGNPDLLPPYGVVHNMKKASELKHANSYQNYIGIEALRSAISNWYKKEMRKIIWEIYQNDHIWSDKFLKTYRIFVTPGRVFGHNGKGYDLITRSSVIILSIPVNGIDKILPSILNNIRTDTVILDTGSTKYDICNPSTVLKKFKNEKKIFNNMMGSGLDSTTRLAKNQYMKKANDIKNKKYVAESEQQILKTANRLNSSYVQVFRAGIWKPRTKPNNFEGIGKEGLKWLRKVKKNTELWIGALERLLGKGIRKLGVIHQSHCDPNHAWSDAQQQMTPENLLEMLKTLTNIEKCDQKSELDSFRILIDELDENIIALLAERMNISKKLGKSLGISEELLEGIFHESVSEGHPDKISDQISDSILDHFLAYDPNAKVAIETLVTTGQIILSGEVNSKTWVNVKKIARDILRKIGYTKNEYRFNADSCGVLSSIQEQSLDLLEGIQRSTKEEQGSGDQGEKMTYLRPDAKSQVTLEYSDANVPVHIHAIVISTQHDEFDTKEKMHQRIVDDIKNILIPRENLHIAKNLVAAGISDELLIQISYAAGIAEPIGISVNTYEKRLKLRQPMYSETSVYGHMGKTPKKVIYLMFQKIAFDENSIAWKNRKYYTFNKKTNLAFLYRDIEMINKKRYIEELKAYIINDIDFVLLMSVNPGYSGQKFIHQTYQKLKDTKDLILKKDSSALIEIDHNDQKKEEEYEKLYLVQDYAKQVALKKGFKIPDIKKSGFTIFKKSNHFFDFFRKRVMFPIHNLSGRVIGFGEIEGYTDVISLHQSGIKNVVSSSVSCDFTFIQNNLIGLGRNVHEAIRMIDALQYYEKSGEDGWVKEIVLTDKIQEKFLKNLCNQKKTNVPSFYSIRLFRMKEYEVTTTICNIRKNFTEKETIRKASFGEIKDHTDLIVNDHVKEIFLKRARIIQKIRNFLDKKGYIEVDTPILQSIPGGAIARPFETNEGMDQKLVKCIYSIKKYTGFDIKEMGKKELRKVCNKLHIEENITMKMSPLTKRHQLNDPIDQLDRLREQMKLSEKKDESISIDQDFIHRLVMLLTQKKSIQEVLLFPQMRPDKRFLFLPVSEFLLEKTQVATVSGSAFGDNECLRISYASSEDKIIEAFTRIKKDIKDEPISINSSIPIIANIGQVVRINVLLSTLAILGISNPISIPMIMDNKIQVKIDPILNPINTHWEPKSAVLPLHNGDGKFIEKLGTYNPHTDPPSTKGYKLHFEAIFQNLGQEIRKIRIEAAVIIEFFIFLTMSKEVHPHGVKKILNLVVVFKIINSNNSCSAFISPNPLYQTPKEIDEGIEDIHSQIEFLLTHRLGEKSKILIYFFFGKNFNFPDHLTTGSNDKYQEAYEQENLKKKSYSSCNKWSNKRSRYKRFVKYHYISAIDGSGTGELLDKLIEILQYKFKLFKNKEKILENKFIPRFSIVGRPNVGKSTLINSFLNKNHHIVTNISGTTRDSLDVFYKKLEYKCILVDTPGVRKKSKIRDPIEFYSTMRTFKTIEYADVCFLMIDAGIGWERQDMNIFKLVEKNHKGIIILINKWDLFHKNNFDTQKNYEFFIRKKIYPFDNVPILFISAKNKNGIHNIIPMAYQVLKSRKNRLKTNILNKIMLPILKKNPPIPNKKNKFITIKYCTQLPSCTPKFIFFSNFPQYIKESYKRFVENKIRSHFNFIGIVMELDIIFIYPHIHILLWEKKKVKMFTYILIFLLKKINMFYKIIKETIYKKGKNVKLLEKTPYLIKKEALNALSMEIQNFLTIMIFASLGILLGAFLSSGMMEVARKGVFDPSYFYFSDIIFIFLAGLLSVFFYLLLFLLLSGLLFTILFVLYLVLNMKRSSYYGFAGNDLVNFIGIPIASIQSYNIWKESGMIMIFTLCHSSKTSIIYYFCYFYVINLYNTNRRKIYEYLKPSAEVDIYCNNEWIEIMGCGMEIVKYFEETPFSSFPRIKATGPEKSILIFQKFYHPIIAVSFFGIMIASTPAHADINLIIQYLQVKNIEEIIKIFDIYPYISKLFLGNGIIVQAYAGENWNEFVQLEQLPFKILEHMEQNFLIIETNLLFYLFFEITEPYDKKMIEIAENIAMNHNIIIQKGVYVAYPYPNYKTSAEYAMIRSMGGDSVGMNIVTDKYISNILVFKTTGIPKSEYSRIVCNMGISPIKKRFISFEKFLTPFFPKKKHFS</sequence>
<evidence type="ECO:0000256" key="20">
    <source>
        <dbReference type="SAM" id="Phobius"/>
    </source>
</evidence>
<dbReference type="GO" id="GO:0006556">
    <property type="term" value="P:S-adenosylmethionine biosynthetic process"/>
    <property type="evidence" value="ECO:0007669"/>
    <property type="project" value="InterPro"/>
</dbReference>
<evidence type="ECO:0000313" key="23">
    <source>
        <dbReference type="Proteomes" id="UP001233999"/>
    </source>
</evidence>
<dbReference type="Pfam" id="PF01409">
    <property type="entry name" value="tRNA-synt_2d"/>
    <property type="match status" value="1"/>
</dbReference>
<keyword evidence="8" id="KW-0342">GTP-binding</keyword>
<dbReference type="Gene3D" id="3.40.640.10">
    <property type="entry name" value="Type I PLP-dependent aspartate aminotransferase-like (Major domain)"/>
    <property type="match status" value="1"/>
</dbReference>
<dbReference type="NCBIfam" id="TIGR00464">
    <property type="entry name" value="gltX_bact"/>
    <property type="match status" value="1"/>
</dbReference>
<keyword evidence="6" id="KW-0648">Protein biosynthesis</keyword>
<dbReference type="Pfam" id="PF01281">
    <property type="entry name" value="Ribosomal_L9_N"/>
    <property type="match status" value="1"/>
</dbReference>
<evidence type="ECO:0000256" key="16">
    <source>
        <dbReference type="ARBA" id="ARBA00047366"/>
    </source>
</evidence>
<dbReference type="Proteomes" id="UP001233999">
    <property type="component" value="Unassembled WGS sequence"/>
</dbReference>
<protein>
    <recommendedName>
        <fullName evidence="13">Nondiscriminating glutamyl-tRNA synthetase EARS2, mitochondrial</fullName>
        <ecNumber evidence="12">6.1.1.24</ecNumber>
    </recommendedName>
    <alternativeName>
        <fullName evidence="15">Glutamate--tRNA(Gln) ligase EARS2, mitochondrial</fullName>
    </alternativeName>
    <alternativeName>
        <fullName evidence="14">Mitochondrial glutamyl-tRNA synthetase</fullName>
    </alternativeName>
</protein>
<evidence type="ECO:0000256" key="13">
    <source>
        <dbReference type="ARBA" id="ARBA00044142"/>
    </source>
</evidence>
<feature type="domain" description="EngA-type G" evidence="21">
    <location>
        <begin position="1942"/>
        <end position="2118"/>
    </location>
</feature>
<dbReference type="SUPFAM" id="SSF52374">
    <property type="entry name" value="Nucleotidylyl transferase"/>
    <property type="match status" value="1"/>
</dbReference>
<dbReference type="InterPro" id="IPR022630">
    <property type="entry name" value="S-AdoMet_synt_C"/>
</dbReference>
<dbReference type="Gene3D" id="3.30.300.10">
    <property type="match status" value="4"/>
</dbReference>
<dbReference type="Gene3D" id="1.20.59.10">
    <property type="entry name" value="Chorismate mutase"/>
    <property type="match status" value="1"/>
</dbReference>
<name>A0AAD7ZPQ4_DIPPU</name>
<evidence type="ECO:0000256" key="2">
    <source>
        <dbReference type="ARBA" id="ARBA00022598"/>
    </source>
</evidence>
<reference evidence="22" key="1">
    <citation type="journal article" date="2023" name="IScience">
        <title>Live-bearing cockroach genome reveals convergent evolutionary mechanisms linked to viviparity in insects and beyond.</title>
        <authorList>
            <person name="Fouks B."/>
            <person name="Harrison M.C."/>
            <person name="Mikhailova A.A."/>
            <person name="Marchal E."/>
            <person name="English S."/>
            <person name="Carruthers M."/>
            <person name="Jennings E.C."/>
            <person name="Chiamaka E.L."/>
            <person name="Frigard R.A."/>
            <person name="Pippel M."/>
            <person name="Attardo G.M."/>
            <person name="Benoit J.B."/>
            <person name="Bornberg-Bauer E."/>
            <person name="Tobe S.S."/>
        </authorList>
    </citation>
    <scope>NUCLEOTIDE SEQUENCE</scope>
    <source>
        <strain evidence="22">Stay&amp;Tobe</strain>
    </source>
</reference>
<evidence type="ECO:0000256" key="1">
    <source>
        <dbReference type="ARBA" id="ARBA00010605"/>
    </source>
</evidence>
<dbReference type="EC" id="6.1.1.24" evidence="12"/>
<dbReference type="PROSITE" id="PS51712">
    <property type="entry name" value="G_ENGA"/>
    <property type="match status" value="1"/>
</dbReference>
<dbReference type="CDD" id="cd01895">
    <property type="entry name" value="EngA2"/>
    <property type="match status" value="1"/>
</dbReference>
<dbReference type="InterPro" id="IPR035994">
    <property type="entry name" value="Nucleoside_phosphorylase_sf"/>
</dbReference>
<dbReference type="GO" id="GO:0006424">
    <property type="term" value="P:glutamyl-tRNA aminoacylation"/>
    <property type="evidence" value="ECO:0007669"/>
    <property type="project" value="InterPro"/>
</dbReference>
<dbReference type="GO" id="GO:0005975">
    <property type="term" value="P:carbohydrate metabolic process"/>
    <property type="evidence" value="ECO:0007669"/>
    <property type="project" value="InterPro"/>
</dbReference>
<dbReference type="GO" id="GO:0004478">
    <property type="term" value="F:methionine adenosyltransferase activity"/>
    <property type="evidence" value="ECO:0007669"/>
    <property type="project" value="UniProtKB-EC"/>
</dbReference>
<dbReference type="EMBL" id="JASPKZ010007497">
    <property type="protein sequence ID" value="KAJ9583922.1"/>
    <property type="molecule type" value="Genomic_DNA"/>
</dbReference>
<dbReference type="InterPro" id="IPR045864">
    <property type="entry name" value="aa-tRNA-synth_II/BPL/LPL"/>
</dbReference>
<evidence type="ECO:0000256" key="12">
    <source>
        <dbReference type="ARBA" id="ARBA00044054"/>
    </source>
</evidence>
<evidence type="ECO:0000256" key="5">
    <source>
        <dbReference type="ARBA" id="ARBA00022840"/>
    </source>
</evidence>
<dbReference type="InterPro" id="IPR020061">
    <property type="entry name" value="Glu_tRNA_lig_a-bdl"/>
</dbReference>
<dbReference type="PRINTS" id="PR00987">
    <property type="entry name" value="TRNASYNTHGLU"/>
</dbReference>
<dbReference type="GO" id="GO:0050561">
    <property type="term" value="F:glutamate-tRNA(Gln) ligase activity"/>
    <property type="evidence" value="ECO:0007669"/>
    <property type="project" value="UniProtKB-EC"/>
</dbReference>
<evidence type="ECO:0000256" key="8">
    <source>
        <dbReference type="ARBA" id="ARBA00023134"/>
    </source>
</evidence>
<dbReference type="InterPro" id="IPR006073">
    <property type="entry name" value="GTP-bd"/>
</dbReference>
<feature type="transmembrane region" description="Helical" evidence="20">
    <location>
        <begin position="2188"/>
        <end position="2207"/>
    </location>
</feature>
<evidence type="ECO:0000313" key="22">
    <source>
        <dbReference type="EMBL" id="KAJ9583922.1"/>
    </source>
</evidence>
<dbReference type="Pfam" id="PF01926">
    <property type="entry name" value="MMR_HSR1"/>
    <property type="match status" value="1"/>
</dbReference>
<comment type="catalytic activity">
    <reaction evidence="18">
        <text>tRNA(Gln) + L-glutamate + ATP = L-glutamyl-tRNA(Gln) + AMP + diphosphate</text>
        <dbReference type="Rhea" id="RHEA:64612"/>
        <dbReference type="Rhea" id="RHEA-COMP:9662"/>
        <dbReference type="Rhea" id="RHEA-COMP:9684"/>
        <dbReference type="ChEBI" id="CHEBI:29985"/>
        <dbReference type="ChEBI" id="CHEBI:30616"/>
        <dbReference type="ChEBI" id="CHEBI:33019"/>
        <dbReference type="ChEBI" id="CHEBI:78442"/>
        <dbReference type="ChEBI" id="CHEBI:78520"/>
        <dbReference type="ChEBI" id="CHEBI:456215"/>
    </reaction>
    <physiologicalReaction direction="left-to-right" evidence="18">
        <dbReference type="Rhea" id="RHEA:64613"/>
    </physiologicalReaction>
</comment>
<dbReference type="InterPro" id="IPR009027">
    <property type="entry name" value="Ribosomal_bL9/RNase_H1_N"/>
</dbReference>
<accession>A0AAD7ZPQ4</accession>
<dbReference type="InterPro" id="IPR036935">
    <property type="entry name" value="Ribosomal_bL9_N_sf"/>
</dbReference>
<evidence type="ECO:0000256" key="18">
    <source>
        <dbReference type="ARBA" id="ARBA00047689"/>
    </source>
</evidence>
<dbReference type="Pfam" id="PF14714">
    <property type="entry name" value="KH_dom-like"/>
    <property type="match status" value="1"/>
</dbReference>
<evidence type="ECO:0000256" key="17">
    <source>
        <dbReference type="ARBA" id="ARBA00047479"/>
    </source>
</evidence>
<dbReference type="NCBIfam" id="TIGR00231">
    <property type="entry name" value="small_GTP"/>
    <property type="match status" value="1"/>
</dbReference>
<dbReference type="SUPFAM" id="SSF53167">
    <property type="entry name" value="Purine and uridine phosphorylases"/>
    <property type="match status" value="1"/>
</dbReference>
<evidence type="ECO:0000256" key="15">
    <source>
        <dbReference type="ARBA" id="ARBA00044313"/>
    </source>
</evidence>
<evidence type="ECO:0000256" key="7">
    <source>
        <dbReference type="ARBA" id="ARBA00022980"/>
    </source>
</evidence>
<comment type="catalytic activity">
    <reaction evidence="19">
        <text>L-methionine + ATP + H2O = S-adenosyl-L-methionine + phosphate + diphosphate</text>
        <dbReference type="Rhea" id="RHEA:21080"/>
        <dbReference type="ChEBI" id="CHEBI:15377"/>
        <dbReference type="ChEBI" id="CHEBI:30616"/>
        <dbReference type="ChEBI" id="CHEBI:33019"/>
        <dbReference type="ChEBI" id="CHEBI:43474"/>
        <dbReference type="ChEBI" id="CHEBI:57844"/>
        <dbReference type="ChEBI" id="CHEBI:59789"/>
        <dbReference type="EC" id="2.5.1.6"/>
    </reaction>
</comment>
<dbReference type="PANTHER" id="PTHR43311">
    <property type="entry name" value="GLUTAMATE--TRNA LIGASE"/>
    <property type="match status" value="1"/>
</dbReference>
<dbReference type="InterPro" id="IPR015946">
    <property type="entry name" value="KH_dom-like_a/b"/>
</dbReference>
<dbReference type="InterPro" id="IPR015421">
    <property type="entry name" value="PyrdxlP-dep_Trfase_major"/>
</dbReference>
<reference evidence="22" key="2">
    <citation type="submission" date="2023-05" db="EMBL/GenBank/DDBJ databases">
        <authorList>
            <person name="Fouks B."/>
        </authorList>
    </citation>
    <scope>NUCLEOTIDE SEQUENCE</scope>
    <source>
        <strain evidence="22">Stay&amp;Tobe</strain>
        <tissue evidence="22">Testes</tissue>
    </source>
</reference>
<comment type="catalytic activity">
    <reaction evidence="17">
        <text>tRNA(Glx) + L-glutamate + ATP = L-glutamyl-tRNA(Glx) + AMP + diphosphate</text>
        <dbReference type="Rhea" id="RHEA:18397"/>
        <dbReference type="Rhea" id="RHEA-COMP:9713"/>
        <dbReference type="Rhea" id="RHEA-COMP:9716"/>
        <dbReference type="ChEBI" id="CHEBI:29985"/>
        <dbReference type="ChEBI" id="CHEBI:30616"/>
        <dbReference type="ChEBI" id="CHEBI:33019"/>
        <dbReference type="ChEBI" id="CHEBI:78442"/>
        <dbReference type="ChEBI" id="CHEBI:78520"/>
        <dbReference type="ChEBI" id="CHEBI:456215"/>
        <dbReference type="EC" id="6.1.1.24"/>
    </reaction>
    <physiologicalReaction direction="left-to-right" evidence="17">
        <dbReference type="Rhea" id="RHEA:18398"/>
    </physiologicalReaction>
</comment>
<evidence type="ECO:0000259" key="21">
    <source>
        <dbReference type="PROSITE" id="PS51712"/>
    </source>
</evidence>
<dbReference type="InterPro" id="IPR020070">
    <property type="entry name" value="Ribosomal_bL9_N"/>
</dbReference>
<proteinExistence type="inferred from homology"/>
<dbReference type="SUPFAM" id="SSF55658">
    <property type="entry name" value="L9 N-domain-like"/>
    <property type="match status" value="1"/>
</dbReference>
<dbReference type="InterPro" id="IPR049940">
    <property type="entry name" value="GluQ/Sye"/>
</dbReference>
<dbReference type="SUPFAM" id="SSF55973">
    <property type="entry name" value="S-adenosylmethionine synthetase"/>
    <property type="match status" value="3"/>
</dbReference>
<dbReference type="Gene3D" id="3.40.5.10">
    <property type="entry name" value="Ribosomal protein L9, N-terminal domain"/>
    <property type="match status" value="1"/>
</dbReference>
<dbReference type="InterPro" id="IPR000056">
    <property type="entry name" value="Ribul_P_3_epim-like"/>
</dbReference>
<evidence type="ECO:0000256" key="10">
    <source>
        <dbReference type="ARBA" id="ARBA00023235"/>
    </source>
</evidence>
<dbReference type="Gene3D" id="3.90.800.10">
    <property type="entry name" value="Glutamyl-tRNA Synthetase, Domain 3"/>
    <property type="match status" value="1"/>
</dbReference>
<evidence type="ECO:0000256" key="19">
    <source>
        <dbReference type="ARBA" id="ARBA00048344"/>
    </source>
</evidence>
<dbReference type="SUPFAM" id="SSF55681">
    <property type="entry name" value="Class II aaRS and biotin synthetases"/>
    <property type="match status" value="1"/>
</dbReference>
<dbReference type="InterPro" id="IPR013785">
    <property type="entry name" value="Aldolase_TIM"/>
</dbReference>
<dbReference type="Pfam" id="PF00438">
    <property type="entry name" value="S-AdoMet_synt_N"/>
    <property type="match status" value="1"/>
</dbReference>
<dbReference type="SUPFAM" id="SSF52540">
    <property type="entry name" value="P-loop containing nucleoside triphosphate hydrolases"/>
    <property type="match status" value="1"/>
</dbReference>
<dbReference type="Pfam" id="PF00749">
    <property type="entry name" value="tRNA-synt_1c"/>
    <property type="match status" value="1"/>
</dbReference>
<dbReference type="InterPro" id="IPR015422">
    <property type="entry name" value="PyrdxlP-dep_Trfase_small"/>
</dbReference>
<dbReference type="Pfam" id="PF08275">
    <property type="entry name" value="DNAG_N"/>
    <property type="match status" value="1"/>
</dbReference>
<dbReference type="InterPro" id="IPR022629">
    <property type="entry name" value="S-AdoMet_synt_central"/>
</dbReference>
<keyword evidence="9" id="KW-0030">Aminoacyl-tRNA synthetase</keyword>
<dbReference type="InterPro" id="IPR013264">
    <property type="entry name" value="DNAG_N"/>
</dbReference>
<evidence type="ECO:0000256" key="3">
    <source>
        <dbReference type="ARBA" id="ARBA00022723"/>
    </source>
</evidence>
<feature type="transmembrane region" description="Helical" evidence="20">
    <location>
        <begin position="2332"/>
        <end position="2350"/>
    </location>
</feature>
<gene>
    <name evidence="22" type="ORF">L9F63_021732</name>
</gene>
<dbReference type="InterPro" id="IPR032859">
    <property type="entry name" value="KH_dom-like"/>
</dbReference>
<dbReference type="PANTHER" id="PTHR43311:SF2">
    <property type="entry name" value="GLUTAMATE--TRNA LIGASE, MITOCHONDRIAL-RELATED"/>
    <property type="match status" value="1"/>
</dbReference>
<dbReference type="InterPro" id="IPR036979">
    <property type="entry name" value="CM_dom_sf"/>
</dbReference>
<dbReference type="Gene3D" id="3.30.300.20">
    <property type="match status" value="1"/>
</dbReference>
<dbReference type="GO" id="GO:0046417">
    <property type="term" value="P:chorismate metabolic process"/>
    <property type="evidence" value="ECO:0007669"/>
    <property type="project" value="InterPro"/>
</dbReference>
<comment type="catalytic activity">
    <reaction evidence="16">
        <text>tRNA(Glu) + L-glutamate + ATP = L-glutamyl-tRNA(Glu) + AMP + diphosphate</text>
        <dbReference type="Rhea" id="RHEA:23540"/>
        <dbReference type="Rhea" id="RHEA-COMP:9663"/>
        <dbReference type="Rhea" id="RHEA-COMP:9680"/>
        <dbReference type="ChEBI" id="CHEBI:29985"/>
        <dbReference type="ChEBI" id="CHEBI:30616"/>
        <dbReference type="ChEBI" id="CHEBI:33019"/>
        <dbReference type="ChEBI" id="CHEBI:78442"/>
        <dbReference type="ChEBI" id="CHEBI:78520"/>
        <dbReference type="ChEBI" id="CHEBI:456215"/>
        <dbReference type="EC" id="6.1.1.17"/>
    </reaction>
    <physiologicalReaction direction="left-to-right" evidence="16">
        <dbReference type="Rhea" id="RHEA:23541"/>
    </physiologicalReaction>
</comment>
<feature type="transmembrane region" description="Helical" evidence="20">
    <location>
        <begin position="2274"/>
        <end position="2296"/>
    </location>
</feature>
<keyword evidence="20" id="KW-0812">Transmembrane</keyword>
<keyword evidence="3" id="KW-0479">Metal-binding</keyword>
<dbReference type="GO" id="GO:0004818">
    <property type="term" value="F:glutamate-tRNA ligase activity"/>
    <property type="evidence" value="ECO:0007669"/>
    <property type="project" value="UniProtKB-EC"/>
</dbReference>
<dbReference type="InterPro" id="IPR022636">
    <property type="entry name" value="S-AdoMet_synthetase_sfam"/>
</dbReference>
<dbReference type="Gene3D" id="3.90.980.10">
    <property type="entry name" value="DNA primase, catalytic core, N-terminal domain"/>
    <property type="match status" value="1"/>
</dbReference>
<dbReference type="GO" id="GO:0046872">
    <property type="term" value="F:metal ion binding"/>
    <property type="evidence" value="ECO:0007669"/>
    <property type="project" value="UniProtKB-KW"/>
</dbReference>
<dbReference type="Gene3D" id="1.10.1160.10">
    <property type="entry name" value="Glutamyl-trna Synthetase, Domain 2"/>
    <property type="match status" value="1"/>
</dbReference>
<keyword evidence="11" id="KW-0687">Ribonucleoprotein</keyword>
<dbReference type="InterPro" id="IPR027417">
    <property type="entry name" value="P-loop_NTPase"/>
</dbReference>
<dbReference type="Pfam" id="PF00152">
    <property type="entry name" value="tRNA-synt_2"/>
    <property type="match status" value="1"/>
</dbReference>
<organism evidence="22 23">
    <name type="scientific">Diploptera punctata</name>
    <name type="common">Pacific beetle cockroach</name>
    <dbReference type="NCBI Taxonomy" id="6984"/>
    <lineage>
        <taxon>Eukaryota</taxon>
        <taxon>Metazoa</taxon>
        <taxon>Ecdysozoa</taxon>
        <taxon>Arthropoda</taxon>
        <taxon>Hexapoda</taxon>
        <taxon>Insecta</taxon>
        <taxon>Pterygota</taxon>
        <taxon>Neoptera</taxon>
        <taxon>Polyneoptera</taxon>
        <taxon>Dictyoptera</taxon>
        <taxon>Blattodea</taxon>
        <taxon>Blaberoidea</taxon>
        <taxon>Blaberidae</taxon>
        <taxon>Diplopterinae</taxon>
        <taxon>Diploptera</taxon>
    </lineage>
</organism>
<dbReference type="GO" id="GO:1990904">
    <property type="term" value="C:ribonucleoprotein complex"/>
    <property type="evidence" value="ECO:0007669"/>
    <property type="project" value="UniProtKB-KW"/>
</dbReference>
<dbReference type="SUPFAM" id="SSF56731">
    <property type="entry name" value="DNA primase core"/>
    <property type="match status" value="1"/>
</dbReference>
<feature type="transmembrane region" description="Helical" evidence="20">
    <location>
        <begin position="2357"/>
        <end position="2376"/>
    </location>
</feature>
<dbReference type="InterPro" id="IPR036263">
    <property type="entry name" value="Chorismate_II_sf"/>
</dbReference>
<evidence type="ECO:0000256" key="11">
    <source>
        <dbReference type="ARBA" id="ARBA00023274"/>
    </source>
</evidence>
<dbReference type="PROSITE" id="PS01086">
    <property type="entry name" value="RIBUL_P_3_EPIMER_2"/>
    <property type="match status" value="1"/>
</dbReference>
<dbReference type="Gene3D" id="3.20.20.70">
    <property type="entry name" value="Aldolase class I"/>
    <property type="match status" value="2"/>
</dbReference>
<evidence type="ECO:0000256" key="14">
    <source>
        <dbReference type="ARBA" id="ARBA00044251"/>
    </source>
</evidence>
<keyword evidence="23" id="KW-1185">Reference proteome</keyword>
<dbReference type="InterPro" id="IPR004527">
    <property type="entry name" value="Glu-tRNA-ligase_bac/mito"/>
</dbReference>
<comment type="similarity">
    <text evidence="1">Belongs to the bacterial ribosomal protein bL9 family.</text>
</comment>
<dbReference type="InterPro" id="IPR002319">
    <property type="entry name" value="Phenylalanyl-tRNA_Synthase"/>
</dbReference>
<dbReference type="InterPro" id="IPR020058">
    <property type="entry name" value="Glu/Gln-tRNA-synth_Ib_cat-dom"/>
</dbReference>
<dbReference type="InterPro" id="IPR015424">
    <property type="entry name" value="PyrdxlP-dep_Trfase"/>
</dbReference>
<dbReference type="InterPro" id="IPR000924">
    <property type="entry name" value="Glu/Gln-tRNA-synth"/>
</dbReference>
<dbReference type="InterPro" id="IPR001412">
    <property type="entry name" value="aa-tRNA-synth_I_CS"/>
</dbReference>
<dbReference type="Gene3D" id="3.40.50.1580">
    <property type="entry name" value="Nucleoside phosphorylase domain"/>
    <property type="match status" value="1"/>
</dbReference>
<dbReference type="Gene3D" id="3.30.930.10">
    <property type="entry name" value="Bira Bifunctional Protein, Domain 2"/>
    <property type="match status" value="2"/>
</dbReference>
<keyword evidence="2" id="KW-0436">Ligase</keyword>
<dbReference type="PROSITE" id="PS00178">
    <property type="entry name" value="AA_TRNA_LIGASE_I"/>
    <property type="match status" value="1"/>
</dbReference>
<dbReference type="GO" id="GO:0005829">
    <property type="term" value="C:cytosol"/>
    <property type="evidence" value="ECO:0007669"/>
    <property type="project" value="TreeGrafter"/>
</dbReference>
<dbReference type="GO" id="GO:0000049">
    <property type="term" value="F:tRNA binding"/>
    <property type="evidence" value="ECO:0007669"/>
    <property type="project" value="InterPro"/>
</dbReference>
<dbReference type="Pfam" id="PF02773">
    <property type="entry name" value="S-AdoMet_synt_C"/>
    <property type="match status" value="1"/>
</dbReference>
<dbReference type="Gene3D" id="3.40.50.300">
    <property type="entry name" value="P-loop containing nucleotide triphosphate hydrolases"/>
    <property type="match status" value="1"/>
</dbReference>
<dbReference type="InterPro" id="IPR014729">
    <property type="entry name" value="Rossmann-like_a/b/a_fold"/>
</dbReference>
<dbReference type="Gene3D" id="3.40.190.10">
    <property type="entry name" value="Periplasmic binding protein-like II"/>
    <property type="match status" value="1"/>
</dbReference>
<dbReference type="SUPFAM" id="SSF51366">
    <property type="entry name" value="Ribulose-phoshate binding barrel"/>
    <property type="match status" value="1"/>
</dbReference>
<dbReference type="SUPFAM" id="SSF48600">
    <property type="entry name" value="Chorismate mutase II"/>
    <property type="match status" value="1"/>
</dbReference>